<sequence>MSNSTTSLESESVTLDDKNISLSFSGLELEQDAHSVIVKMVMTNCSAQEQVISSQYFVIADDIRVMYPQASYLSEPSKPGMLWSWKRLMPGEICTIIMRYDLVGKVKQYELKMIYRNHEYPIKRFYQPS</sequence>
<gene>
    <name evidence="1" type="ORF">ACFP56_01875</name>
</gene>
<dbReference type="Proteomes" id="UP001596233">
    <property type="component" value="Unassembled WGS sequence"/>
</dbReference>
<organism evidence="1 2">
    <name type="scientific">Paenibacillus septentrionalis</name>
    <dbReference type="NCBI Taxonomy" id="429342"/>
    <lineage>
        <taxon>Bacteria</taxon>
        <taxon>Bacillati</taxon>
        <taxon>Bacillota</taxon>
        <taxon>Bacilli</taxon>
        <taxon>Bacillales</taxon>
        <taxon>Paenibacillaceae</taxon>
        <taxon>Paenibacillus</taxon>
    </lineage>
</organism>
<reference evidence="2" key="1">
    <citation type="journal article" date="2019" name="Int. J. Syst. Evol. Microbiol.">
        <title>The Global Catalogue of Microorganisms (GCM) 10K type strain sequencing project: providing services to taxonomists for standard genome sequencing and annotation.</title>
        <authorList>
            <consortium name="The Broad Institute Genomics Platform"/>
            <consortium name="The Broad Institute Genome Sequencing Center for Infectious Disease"/>
            <person name="Wu L."/>
            <person name="Ma J."/>
        </authorList>
    </citation>
    <scope>NUCLEOTIDE SEQUENCE [LARGE SCALE GENOMIC DNA]</scope>
    <source>
        <strain evidence="2">PCU 280</strain>
    </source>
</reference>
<comment type="caution">
    <text evidence="1">The sequence shown here is derived from an EMBL/GenBank/DDBJ whole genome shotgun (WGS) entry which is preliminary data.</text>
</comment>
<proteinExistence type="predicted"/>
<protein>
    <recommendedName>
        <fullName evidence="3">DUF3426 domain-containing protein</fullName>
    </recommendedName>
</protein>
<accession>A0ABW1UYP4</accession>
<name>A0ABW1UYP4_9BACL</name>
<evidence type="ECO:0000313" key="1">
    <source>
        <dbReference type="EMBL" id="MFC6331354.1"/>
    </source>
</evidence>
<evidence type="ECO:0008006" key="3">
    <source>
        <dbReference type="Google" id="ProtNLM"/>
    </source>
</evidence>
<dbReference type="RefSeq" id="WP_379230507.1">
    <property type="nucleotide sequence ID" value="NZ_JBHSTE010000001.1"/>
</dbReference>
<dbReference type="EMBL" id="JBHSTE010000001">
    <property type="protein sequence ID" value="MFC6331354.1"/>
    <property type="molecule type" value="Genomic_DNA"/>
</dbReference>
<evidence type="ECO:0000313" key="2">
    <source>
        <dbReference type="Proteomes" id="UP001596233"/>
    </source>
</evidence>
<keyword evidence="2" id="KW-1185">Reference proteome</keyword>